<dbReference type="Pfam" id="PF00589">
    <property type="entry name" value="Phage_integrase"/>
    <property type="match status" value="1"/>
</dbReference>
<dbReference type="RefSeq" id="WP_088473430.1">
    <property type="nucleotide sequence ID" value="NZ_NISJ01000008.1"/>
</dbReference>
<dbReference type="InterPro" id="IPR011010">
    <property type="entry name" value="DNA_brk_join_enz"/>
</dbReference>
<dbReference type="InterPro" id="IPR050090">
    <property type="entry name" value="Tyrosine_recombinase_XerCD"/>
</dbReference>
<dbReference type="PANTHER" id="PTHR30349">
    <property type="entry name" value="PHAGE INTEGRASE-RELATED"/>
    <property type="match status" value="1"/>
</dbReference>
<dbReference type="InterPro" id="IPR010998">
    <property type="entry name" value="Integrase_recombinase_N"/>
</dbReference>
<dbReference type="PANTHER" id="PTHR30349:SF64">
    <property type="entry name" value="PROPHAGE INTEGRASE INTD-RELATED"/>
    <property type="match status" value="1"/>
</dbReference>
<keyword evidence="4" id="KW-0233">DNA recombination</keyword>
<name>A0A2D0AMW3_9SPHN</name>
<feature type="domain" description="Tyr recombinase" evidence="5">
    <location>
        <begin position="168"/>
        <end position="378"/>
    </location>
</feature>
<sequence length="386" mass="42887">MASIRKRLWPGPDGTEKQAWIVDYRDGAGKRRFKQFPRKKDADAWLTSAAWEVSRGTHTADSQSVTVAQAANLWVKAAEANDRERGTIEQYKQLRDLHIVPLIGAEKLSRLSQPKVEAFRDQLLETRSRDMTGKAVRALSRILGDAQRRGLVAQNVARDVKVTRSKRDKPKVVIPAKEELKALLDNAEGGLKPLVMVAIFAGLRASELRGLRWMDVDLQAMTITVAQRADKYCQLGPPKSEAGYRTIPIGEALVNELRVWKLQCPKGDLGLAFPNSEGGVMDYSHLMKRRFDPLQVKAGVCDPVLLDGKPKLDKTGIAVMRARYGLHSLRHAAASAWIKQRIDLKRLQVWIGHENIELTLDTYGHLIADSEGDAALVAAAQAELLA</sequence>
<protein>
    <submittedName>
        <fullName evidence="6">Site-specific integrase</fullName>
    </submittedName>
</protein>
<evidence type="ECO:0000256" key="3">
    <source>
        <dbReference type="ARBA" id="ARBA00023125"/>
    </source>
</evidence>
<keyword evidence="7" id="KW-1185">Reference proteome</keyword>
<dbReference type="Gene3D" id="1.10.443.10">
    <property type="entry name" value="Intergrase catalytic core"/>
    <property type="match status" value="1"/>
</dbReference>
<dbReference type="AlphaFoldDB" id="A0A2D0AMW3"/>
<accession>A0A2D0AMW3</accession>
<evidence type="ECO:0000256" key="4">
    <source>
        <dbReference type="ARBA" id="ARBA00023172"/>
    </source>
</evidence>
<evidence type="ECO:0000259" key="5">
    <source>
        <dbReference type="PROSITE" id="PS51898"/>
    </source>
</evidence>
<dbReference type="GO" id="GO:0015074">
    <property type="term" value="P:DNA integration"/>
    <property type="evidence" value="ECO:0007669"/>
    <property type="project" value="UniProtKB-KW"/>
</dbReference>
<dbReference type="OrthoDB" id="6388170at2"/>
<reference evidence="6 7" key="1">
    <citation type="journal article" date="2002" name="Int. J. Syst. Evol. Microbiol.">
        <title>Sphingopyxis witflariensis sp. nov., isolated from activated sludge.</title>
        <authorList>
            <person name="Kampfer P."/>
            <person name="Witzenberger R."/>
            <person name="Denner E.B."/>
            <person name="Busse H.J."/>
            <person name="Neef A."/>
        </authorList>
    </citation>
    <scope>NUCLEOTIDE SEQUENCE [LARGE SCALE GENOMIC DNA]</scope>
    <source>
        <strain evidence="6 7">DSM 14551</strain>
    </source>
</reference>
<evidence type="ECO:0000256" key="2">
    <source>
        <dbReference type="ARBA" id="ARBA00022908"/>
    </source>
</evidence>
<evidence type="ECO:0000256" key="1">
    <source>
        <dbReference type="ARBA" id="ARBA00008857"/>
    </source>
</evidence>
<dbReference type="GO" id="GO:0006310">
    <property type="term" value="P:DNA recombination"/>
    <property type="evidence" value="ECO:0007669"/>
    <property type="project" value="UniProtKB-KW"/>
</dbReference>
<comment type="caution">
    <text evidence="6">The sequence shown here is derived from an EMBL/GenBank/DDBJ whole genome shotgun (WGS) entry which is preliminary data.</text>
</comment>
<evidence type="ECO:0000313" key="7">
    <source>
        <dbReference type="Proteomes" id="UP000197097"/>
    </source>
</evidence>
<dbReference type="InterPro" id="IPR013762">
    <property type="entry name" value="Integrase-like_cat_sf"/>
</dbReference>
<dbReference type="Gene3D" id="1.10.150.130">
    <property type="match status" value="1"/>
</dbReference>
<keyword evidence="3" id="KW-0238">DNA-binding</keyword>
<organism evidence="6 7">
    <name type="scientific">Sphingopyxis witflariensis</name>
    <dbReference type="NCBI Taxonomy" id="173675"/>
    <lineage>
        <taxon>Bacteria</taxon>
        <taxon>Pseudomonadati</taxon>
        <taxon>Pseudomonadota</taxon>
        <taxon>Alphaproteobacteria</taxon>
        <taxon>Sphingomonadales</taxon>
        <taxon>Sphingomonadaceae</taxon>
        <taxon>Sphingopyxis</taxon>
    </lineage>
</organism>
<keyword evidence="2" id="KW-0229">DNA integration</keyword>
<comment type="similarity">
    <text evidence="1">Belongs to the 'phage' integrase family.</text>
</comment>
<dbReference type="GO" id="GO:0003677">
    <property type="term" value="F:DNA binding"/>
    <property type="evidence" value="ECO:0007669"/>
    <property type="project" value="UniProtKB-KW"/>
</dbReference>
<proteinExistence type="inferred from homology"/>
<evidence type="ECO:0000313" key="6">
    <source>
        <dbReference type="EMBL" id="OWQ95101.1"/>
    </source>
</evidence>
<dbReference type="CDD" id="cd01189">
    <property type="entry name" value="INT_ICEBs1_C_like"/>
    <property type="match status" value="1"/>
</dbReference>
<gene>
    <name evidence="6" type="ORF">CDQ91_14360</name>
</gene>
<dbReference type="SUPFAM" id="SSF56349">
    <property type="entry name" value="DNA breaking-rejoining enzymes"/>
    <property type="match status" value="1"/>
</dbReference>
<dbReference type="Proteomes" id="UP000197097">
    <property type="component" value="Unassembled WGS sequence"/>
</dbReference>
<dbReference type="EMBL" id="NISJ01000008">
    <property type="protein sequence ID" value="OWQ95101.1"/>
    <property type="molecule type" value="Genomic_DNA"/>
</dbReference>
<dbReference type="InterPro" id="IPR002104">
    <property type="entry name" value="Integrase_catalytic"/>
</dbReference>
<dbReference type="PROSITE" id="PS51898">
    <property type="entry name" value="TYR_RECOMBINASE"/>
    <property type="match status" value="1"/>
</dbReference>